<reference evidence="2 3" key="1">
    <citation type="submission" date="2015-09" db="EMBL/GenBank/DDBJ databases">
        <authorList>
            <consortium name="Swine Surveillance"/>
        </authorList>
    </citation>
    <scope>NUCLEOTIDE SEQUENCE [LARGE SCALE GENOMIC DNA]</scope>
    <source>
        <strain evidence="2 3">CECT 7648</strain>
    </source>
</reference>
<name>A0A0P1G0I1_9RHOB</name>
<dbReference type="Proteomes" id="UP000054935">
    <property type="component" value="Unassembled WGS sequence"/>
</dbReference>
<evidence type="ECO:0000313" key="3">
    <source>
        <dbReference type="Proteomes" id="UP000054935"/>
    </source>
</evidence>
<evidence type="ECO:0008006" key="4">
    <source>
        <dbReference type="Google" id="ProtNLM"/>
    </source>
</evidence>
<feature type="transmembrane region" description="Helical" evidence="1">
    <location>
        <begin position="81"/>
        <end position="102"/>
    </location>
</feature>
<evidence type="ECO:0000256" key="1">
    <source>
        <dbReference type="SAM" id="Phobius"/>
    </source>
</evidence>
<feature type="transmembrane region" description="Helical" evidence="1">
    <location>
        <begin position="178"/>
        <end position="197"/>
    </location>
</feature>
<keyword evidence="3" id="KW-1185">Reference proteome</keyword>
<keyword evidence="1" id="KW-0472">Membrane</keyword>
<evidence type="ECO:0000313" key="2">
    <source>
        <dbReference type="EMBL" id="CUH75240.1"/>
    </source>
</evidence>
<keyword evidence="1" id="KW-0812">Transmembrane</keyword>
<dbReference type="AlphaFoldDB" id="A0A0P1G0I1"/>
<gene>
    <name evidence="2" type="ORF">TRN7648_00338</name>
</gene>
<dbReference type="RefSeq" id="WP_058245902.1">
    <property type="nucleotide sequence ID" value="NZ_CYSE01000001.1"/>
</dbReference>
<feature type="transmembrane region" description="Helical" evidence="1">
    <location>
        <begin position="114"/>
        <end position="135"/>
    </location>
</feature>
<dbReference type="InterPro" id="IPR018750">
    <property type="entry name" value="DUF2306_membrane"/>
</dbReference>
<dbReference type="STRING" id="441103.TRN7648_00338"/>
<accession>A0A0P1G0I1</accession>
<protein>
    <recommendedName>
        <fullName evidence="4">DUF2306 domain-containing protein</fullName>
    </recommendedName>
</protein>
<sequence length="208" mass="22229">MLKTPALLALFAAAPVGGAVYRAIWFQTPPEALTAFEAAILSRPTALWVHIVAACALSLLGALQVAPALRRAHPTLHKRLGYVAWTSGVIMGASGIWIVLAFPTTEGSEPATQAVRLIFGALTLWWCADGLCAAIQRDIPRHRAQMLRLFVFSASATTNALLIGAYSATGAELTPRAFTILLTAGWTLALIAAEALIHRRPTLRNARI</sequence>
<proteinExistence type="predicted"/>
<feature type="transmembrane region" description="Helical" evidence="1">
    <location>
        <begin position="147"/>
        <end position="166"/>
    </location>
</feature>
<dbReference type="EMBL" id="CYSE01000001">
    <property type="protein sequence ID" value="CUH75240.1"/>
    <property type="molecule type" value="Genomic_DNA"/>
</dbReference>
<dbReference type="Pfam" id="PF10067">
    <property type="entry name" value="DUF2306"/>
    <property type="match status" value="1"/>
</dbReference>
<organism evidence="2 3">
    <name type="scientific">Tropicibacter naphthalenivorans</name>
    <dbReference type="NCBI Taxonomy" id="441103"/>
    <lineage>
        <taxon>Bacteria</taxon>
        <taxon>Pseudomonadati</taxon>
        <taxon>Pseudomonadota</taxon>
        <taxon>Alphaproteobacteria</taxon>
        <taxon>Rhodobacterales</taxon>
        <taxon>Roseobacteraceae</taxon>
        <taxon>Tropicibacter</taxon>
    </lineage>
</organism>
<feature type="transmembrane region" description="Helical" evidence="1">
    <location>
        <begin position="46"/>
        <end position="69"/>
    </location>
</feature>
<keyword evidence="1" id="KW-1133">Transmembrane helix</keyword>